<dbReference type="Proteomes" id="UP001220377">
    <property type="component" value="Chromosome"/>
</dbReference>
<evidence type="ECO:0000313" key="4">
    <source>
        <dbReference type="EMBL" id="WDF82406.1"/>
    </source>
</evidence>
<sequence>MDIVDLKINDDAIVATYQPASDNPLHREFVIAYDPAQSIGANLENLRVQLVGLDFDAIVIENPLTYDFSDTVVGLNRQRLDIGLALTNMLDVPVVSASTVQRLGIDEALRQKKDADEWQLAYYGEYAGKRNKGQEAMLTIGNGFYGLRGAYVEATADKDNYPGLYVAGVYDQNTTTVNGRDIVNEDLVNLPNPQYLSVGIDHSNPVRIRPQDIRDVYRSLDLKTGQLKSTMMIKLSTGHQFILTTTKIADMQAWHQLAIRYTITPLNFAGSLQVYAAIDGHVQNSNVDRYNRFDQQHISVTGMSSAGTESLLTGSTLHSKIDFAIAAKLSSPDQDITTLTKSSNTPDAIRQVVNLTVQPEHTYTIDKLVSIYTSRESTGALDKLAWNALTDASFDITAGHTTAFYHDVWQDCDFTISNDITAQKLLRVNVFHLFVSGAALASGQLDASVGARGLHGEAYRGHIFWDEMFMMPFYVAHAPLIAKNMLLYRYNRLAAARQYATDNDRQGAMYPWQSGAKGDEQSQSVHLNPLTNQFDPDNSRRQRHVSLSVAYDVWLYWHQTGDDQFMTDYGWEMLLAIAKMWLSMTRHDDTTGRYHIDGVMGPDEFHENYPNSDKPGLTDNAYTNMMVAWLFKLLEENHDDIPTSALTTAKANDGWQAKDFTQIATVRRHLALDINEDGIIAQFAGYFKLPKLDFNEYRKQYGDISRLDRILKAHGKTPDAYQVAKQADTLMAFFLLDKPTLDDLLDEMGYHLPADYFAQNLQYYLARTTHGSTLSRIVYAALERSSSRDQSWELFRQALFSDYYDIQGGTTAEGIHVGVMGATLDVASRVLAGVNTWGNQLTVTPHLPREWQRVAFTSHFAGATIRFVITRDQITATTDQPLTMQIGGRAHTFAANQAQTITYREER</sequence>
<gene>
    <name evidence="4" type="ORF">PQ472_11015</name>
</gene>
<keyword evidence="5" id="KW-1185">Reference proteome</keyword>
<dbReference type="InterPro" id="IPR008928">
    <property type="entry name" value="6-hairpin_glycosidase_sf"/>
</dbReference>
<dbReference type="InterPro" id="IPR005195">
    <property type="entry name" value="Glyco_hydro_65_M"/>
</dbReference>
<dbReference type="Gene3D" id="2.60.420.10">
    <property type="entry name" value="Maltose phosphorylase, domain 3"/>
    <property type="match status" value="1"/>
</dbReference>
<evidence type="ECO:0000259" key="1">
    <source>
        <dbReference type="Pfam" id="PF03632"/>
    </source>
</evidence>
<dbReference type="Gene3D" id="1.50.10.10">
    <property type="match status" value="1"/>
</dbReference>
<dbReference type="InterPro" id="IPR011013">
    <property type="entry name" value="Gal_mutarotase_sf_dom"/>
</dbReference>
<dbReference type="InterPro" id="IPR005196">
    <property type="entry name" value="Glyco_hydro_65_N"/>
</dbReference>
<accession>A0ABY7WRQ9</accession>
<dbReference type="GO" id="GO:0016787">
    <property type="term" value="F:hydrolase activity"/>
    <property type="evidence" value="ECO:0007669"/>
    <property type="project" value="UniProtKB-KW"/>
</dbReference>
<name>A0ABY7WRQ9_9LACO</name>
<feature type="domain" description="Glycoside hydrolase family 65 C-terminal" evidence="2">
    <location>
        <begin position="836"/>
        <end position="892"/>
    </location>
</feature>
<reference evidence="4 5" key="1">
    <citation type="submission" date="2023-02" db="EMBL/GenBank/DDBJ databases">
        <title>Genome sequence of Lacticaseibacillus sp. KACC 23028.</title>
        <authorList>
            <person name="Kim S."/>
            <person name="Heo J."/>
            <person name="Kwon S.-W."/>
        </authorList>
    </citation>
    <scope>NUCLEOTIDE SEQUENCE [LARGE SCALE GENOMIC DNA]</scope>
    <source>
        <strain evidence="4 5">KACC 23028</strain>
    </source>
</reference>
<keyword evidence="4" id="KW-0378">Hydrolase</keyword>
<dbReference type="InterPro" id="IPR037018">
    <property type="entry name" value="GH65_N"/>
</dbReference>
<evidence type="ECO:0000313" key="5">
    <source>
        <dbReference type="Proteomes" id="UP001220377"/>
    </source>
</evidence>
<evidence type="ECO:0000259" key="2">
    <source>
        <dbReference type="Pfam" id="PF03633"/>
    </source>
</evidence>
<organism evidence="4 5">
    <name type="scientific">Lacticaseibacillus pabuli</name>
    <dbReference type="NCBI Taxonomy" id="3025672"/>
    <lineage>
        <taxon>Bacteria</taxon>
        <taxon>Bacillati</taxon>
        <taxon>Bacillota</taxon>
        <taxon>Bacilli</taxon>
        <taxon>Lactobacillales</taxon>
        <taxon>Lactobacillaceae</taxon>
        <taxon>Lacticaseibacillus</taxon>
    </lineage>
</organism>
<dbReference type="EMBL" id="CP117884">
    <property type="protein sequence ID" value="WDF82406.1"/>
    <property type="molecule type" value="Genomic_DNA"/>
</dbReference>
<dbReference type="PANTHER" id="PTHR11051">
    <property type="entry name" value="GLYCOSYL HYDROLASE-RELATED"/>
    <property type="match status" value="1"/>
</dbReference>
<protein>
    <submittedName>
        <fullName evidence="4">Glycosyl hydrolase family 65 protein</fullName>
    </submittedName>
</protein>
<dbReference type="Pfam" id="PF03633">
    <property type="entry name" value="Glyco_hydro_65C"/>
    <property type="match status" value="1"/>
</dbReference>
<dbReference type="SUPFAM" id="SSF48208">
    <property type="entry name" value="Six-hairpin glycosidases"/>
    <property type="match status" value="1"/>
</dbReference>
<dbReference type="Gene3D" id="2.70.98.40">
    <property type="entry name" value="Glycoside hydrolase, family 65, N-terminal domain"/>
    <property type="match status" value="1"/>
</dbReference>
<dbReference type="InterPro" id="IPR012341">
    <property type="entry name" value="6hp_glycosidase-like_sf"/>
</dbReference>
<dbReference type="RefSeq" id="WP_274259829.1">
    <property type="nucleotide sequence ID" value="NZ_CP117884.1"/>
</dbReference>
<dbReference type="Pfam" id="PF03632">
    <property type="entry name" value="Glyco_hydro_65m"/>
    <property type="match status" value="1"/>
</dbReference>
<evidence type="ECO:0000259" key="3">
    <source>
        <dbReference type="Pfam" id="PF03636"/>
    </source>
</evidence>
<dbReference type="PANTHER" id="PTHR11051:SF8">
    <property type="entry name" value="PROTEIN-GLUCOSYLGALACTOSYLHYDROXYLYSINE GLUCOSIDASE"/>
    <property type="match status" value="1"/>
</dbReference>
<dbReference type="Pfam" id="PF03636">
    <property type="entry name" value="Glyco_hydro_65N"/>
    <property type="match status" value="1"/>
</dbReference>
<feature type="domain" description="Glycoside hydrolase family 65 central catalytic" evidence="1">
    <location>
        <begin position="427"/>
        <end position="824"/>
    </location>
</feature>
<dbReference type="SUPFAM" id="SSF74650">
    <property type="entry name" value="Galactose mutarotase-like"/>
    <property type="match status" value="1"/>
</dbReference>
<proteinExistence type="predicted"/>
<feature type="domain" description="Glycoside hydrolase family 65 N-terminal" evidence="3">
    <location>
        <begin position="126"/>
        <end position="375"/>
    </location>
</feature>
<dbReference type="InterPro" id="IPR005194">
    <property type="entry name" value="Glyco_hydro_65_C"/>
</dbReference>